<dbReference type="GO" id="GO:0005886">
    <property type="term" value="C:plasma membrane"/>
    <property type="evidence" value="ECO:0007669"/>
    <property type="project" value="UniProtKB-SubCell"/>
</dbReference>
<organism evidence="9 10">
    <name type="scientific">Chryseomicrobium excrementi</name>
    <dbReference type="NCBI Taxonomy" id="2041346"/>
    <lineage>
        <taxon>Bacteria</taxon>
        <taxon>Bacillati</taxon>
        <taxon>Bacillota</taxon>
        <taxon>Bacilli</taxon>
        <taxon>Bacillales</taxon>
        <taxon>Caryophanaceae</taxon>
        <taxon>Chryseomicrobium</taxon>
    </lineage>
</organism>
<dbReference type="PROSITE" id="PS50928">
    <property type="entry name" value="ABC_TM1"/>
    <property type="match status" value="1"/>
</dbReference>
<keyword evidence="5 7" id="KW-1133">Transmembrane helix</keyword>
<evidence type="ECO:0000256" key="7">
    <source>
        <dbReference type="RuleBase" id="RU363032"/>
    </source>
</evidence>
<dbReference type="AlphaFoldDB" id="A0A2M9F0F6"/>
<sequence length="296" mass="32356">MTQPAVFQTISQSSKWKKTLVQARYAIFHDVSGFIGFVILALICILSVISPWVFPVDSASNAAAILQPPSTEHILGTDHLGRDIFAQIANGGRDLLVMALITATLGIFLGVILGAFSAIIGGKVDSLLLLLADVWLSIPRLPLLVVLSAFITLNSVTFAVLLAILSWAGLYRTIRAEVLSLKERPFIEAAFMQDLSLSHIVFKEIAPNLIGFIAINYTLLMKATIYAQVGLVFLGILPLEQNWGVMINQAWTQGVIYNPDSIVYILAPTLMICLLIVSLVWVGKSLEDVFHPSLRK</sequence>
<keyword evidence="4 7" id="KW-0812">Transmembrane</keyword>
<dbReference type="InterPro" id="IPR050366">
    <property type="entry name" value="BP-dependent_transpt_permease"/>
</dbReference>
<keyword evidence="3" id="KW-1003">Cell membrane</keyword>
<comment type="caution">
    <text evidence="9">The sequence shown here is derived from an EMBL/GenBank/DDBJ whole genome shotgun (WGS) entry which is preliminary data.</text>
</comment>
<evidence type="ECO:0000259" key="8">
    <source>
        <dbReference type="PROSITE" id="PS50928"/>
    </source>
</evidence>
<protein>
    <submittedName>
        <fullName evidence="9">Peptide ABC transporter permease</fullName>
    </submittedName>
</protein>
<feature type="transmembrane region" description="Helical" evidence="7">
    <location>
        <begin position="34"/>
        <end position="54"/>
    </location>
</feature>
<feature type="domain" description="ABC transmembrane type-1" evidence="8">
    <location>
        <begin position="96"/>
        <end position="283"/>
    </location>
</feature>
<evidence type="ECO:0000256" key="2">
    <source>
        <dbReference type="ARBA" id="ARBA00022448"/>
    </source>
</evidence>
<dbReference type="SUPFAM" id="SSF161098">
    <property type="entry name" value="MetI-like"/>
    <property type="match status" value="1"/>
</dbReference>
<evidence type="ECO:0000256" key="4">
    <source>
        <dbReference type="ARBA" id="ARBA00022692"/>
    </source>
</evidence>
<evidence type="ECO:0000256" key="6">
    <source>
        <dbReference type="ARBA" id="ARBA00023136"/>
    </source>
</evidence>
<keyword evidence="10" id="KW-1185">Reference proteome</keyword>
<evidence type="ECO:0000313" key="10">
    <source>
        <dbReference type="Proteomes" id="UP000228680"/>
    </source>
</evidence>
<dbReference type="InterPro" id="IPR000515">
    <property type="entry name" value="MetI-like"/>
</dbReference>
<dbReference type="GO" id="GO:0055085">
    <property type="term" value="P:transmembrane transport"/>
    <property type="evidence" value="ECO:0007669"/>
    <property type="project" value="InterPro"/>
</dbReference>
<comment type="subcellular location">
    <subcellularLocation>
        <location evidence="1 7">Cell membrane</location>
        <topology evidence="1 7">Multi-pass membrane protein</topology>
    </subcellularLocation>
</comment>
<dbReference type="Proteomes" id="UP000228680">
    <property type="component" value="Unassembled WGS sequence"/>
</dbReference>
<dbReference type="OrthoDB" id="9783218at2"/>
<feature type="transmembrane region" description="Helical" evidence="7">
    <location>
        <begin position="95"/>
        <end position="121"/>
    </location>
</feature>
<keyword evidence="6 7" id="KW-0472">Membrane</keyword>
<accession>A0A2M9F0F6</accession>
<name>A0A2M9F0F6_9BACL</name>
<dbReference type="PANTHER" id="PTHR43386">
    <property type="entry name" value="OLIGOPEPTIDE TRANSPORT SYSTEM PERMEASE PROTEIN APPC"/>
    <property type="match status" value="1"/>
</dbReference>
<gene>
    <name evidence="9" type="ORF">CQS04_07250</name>
</gene>
<proteinExistence type="inferred from homology"/>
<evidence type="ECO:0000256" key="1">
    <source>
        <dbReference type="ARBA" id="ARBA00004651"/>
    </source>
</evidence>
<reference evidence="9 10" key="1">
    <citation type="submission" date="2017-10" db="EMBL/GenBank/DDBJ databases">
        <title>Draft genome of Chryseomicrobium casticus sp. nov.</title>
        <authorList>
            <person name="Chakraborty R."/>
            <person name="Saha T."/>
        </authorList>
    </citation>
    <scope>NUCLEOTIDE SEQUENCE [LARGE SCALE GENOMIC DNA]</scope>
    <source>
        <strain evidence="9 10">ET03</strain>
    </source>
</reference>
<dbReference type="InterPro" id="IPR035906">
    <property type="entry name" value="MetI-like_sf"/>
</dbReference>
<dbReference type="Gene3D" id="1.10.3720.10">
    <property type="entry name" value="MetI-like"/>
    <property type="match status" value="1"/>
</dbReference>
<dbReference type="EMBL" id="PCGR01000002">
    <property type="protein sequence ID" value="PJK16943.1"/>
    <property type="molecule type" value="Genomic_DNA"/>
</dbReference>
<dbReference type="Pfam" id="PF00528">
    <property type="entry name" value="BPD_transp_1"/>
    <property type="match status" value="1"/>
</dbReference>
<comment type="similarity">
    <text evidence="7">Belongs to the binding-protein-dependent transport system permease family.</text>
</comment>
<feature type="transmembrane region" description="Helical" evidence="7">
    <location>
        <begin position="141"/>
        <end position="165"/>
    </location>
</feature>
<feature type="transmembrane region" description="Helical" evidence="7">
    <location>
        <begin position="261"/>
        <end position="282"/>
    </location>
</feature>
<evidence type="ECO:0000313" key="9">
    <source>
        <dbReference type="EMBL" id="PJK16943.1"/>
    </source>
</evidence>
<dbReference type="RefSeq" id="WP_100353489.1">
    <property type="nucleotide sequence ID" value="NZ_PCGR01000002.1"/>
</dbReference>
<dbReference type="PANTHER" id="PTHR43386:SF1">
    <property type="entry name" value="D,D-DIPEPTIDE TRANSPORT SYSTEM PERMEASE PROTEIN DDPC-RELATED"/>
    <property type="match status" value="1"/>
</dbReference>
<evidence type="ECO:0000256" key="3">
    <source>
        <dbReference type="ARBA" id="ARBA00022475"/>
    </source>
</evidence>
<feature type="transmembrane region" description="Helical" evidence="7">
    <location>
        <begin position="219"/>
        <end position="239"/>
    </location>
</feature>
<dbReference type="CDD" id="cd06261">
    <property type="entry name" value="TM_PBP2"/>
    <property type="match status" value="1"/>
</dbReference>
<evidence type="ECO:0000256" key="5">
    <source>
        <dbReference type="ARBA" id="ARBA00022989"/>
    </source>
</evidence>
<keyword evidence="2 7" id="KW-0813">Transport</keyword>